<keyword evidence="7" id="KW-0862">Zinc</keyword>
<dbReference type="SMART" id="SM00184">
    <property type="entry name" value="RING"/>
    <property type="match status" value="1"/>
</dbReference>
<dbReference type="Gene3D" id="3.30.40.10">
    <property type="entry name" value="Zinc/RING finger domain, C3HC4 (zinc finger)"/>
    <property type="match status" value="1"/>
</dbReference>
<evidence type="ECO:0000259" key="10">
    <source>
        <dbReference type="PROSITE" id="PS50089"/>
    </source>
</evidence>
<dbReference type="GO" id="GO:0031145">
    <property type="term" value="P:anaphase-promoting complex-dependent catabolic process"/>
    <property type="evidence" value="ECO:0007669"/>
    <property type="project" value="InterPro"/>
</dbReference>
<evidence type="ECO:0000256" key="6">
    <source>
        <dbReference type="ARBA" id="ARBA00022786"/>
    </source>
</evidence>
<dbReference type="InterPro" id="IPR013083">
    <property type="entry name" value="Znf_RING/FYVE/PHD"/>
</dbReference>
<evidence type="ECO:0000256" key="8">
    <source>
        <dbReference type="ARBA" id="ARBA00023306"/>
    </source>
</evidence>
<name>A0A061RZH5_9CHLO</name>
<dbReference type="GO" id="GO:0008270">
    <property type="term" value="F:zinc ion binding"/>
    <property type="evidence" value="ECO:0007669"/>
    <property type="project" value="UniProtKB-KW"/>
</dbReference>
<evidence type="ECO:0000256" key="9">
    <source>
        <dbReference type="PROSITE-ProRule" id="PRU00175"/>
    </source>
</evidence>
<keyword evidence="8" id="KW-0131">Cell cycle</keyword>
<dbReference type="AlphaFoldDB" id="A0A061RZH5"/>
<dbReference type="PANTHER" id="PTHR11210">
    <property type="entry name" value="RING BOX"/>
    <property type="match status" value="1"/>
</dbReference>
<evidence type="ECO:0000256" key="7">
    <source>
        <dbReference type="ARBA" id="ARBA00022833"/>
    </source>
</evidence>
<keyword evidence="3" id="KW-0479">Metal-binding</keyword>
<keyword evidence="4 9" id="KW-0863">Zinc-finger</keyword>
<dbReference type="EMBL" id="GBEZ01009461">
    <property type="protein sequence ID" value="JAC76129.1"/>
    <property type="molecule type" value="Transcribed_RNA"/>
</dbReference>
<dbReference type="GO" id="GO:0097602">
    <property type="term" value="F:cullin family protein binding"/>
    <property type="evidence" value="ECO:0007669"/>
    <property type="project" value="InterPro"/>
</dbReference>
<evidence type="ECO:0000313" key="11">
    <source>
        <dbReference type="EMBL" id="JAC76129.1"/>
    </source>
</evidence>
<dbReference type="Pfam" id="PF12861">
    <property type="entry name" value="zf-ANAPC11"/>
    <property type="match status" value="1"/>
</dbReference>
<evidence type="ECO:0000256" key="4">
    <source>
        <dbReference type="ARBA" id="ARBA00022771"/>
    </source>
</evidence>
<dbReference type="GO" id="GO:0005680">
    <property type="term" value="C:anaphase-promoting complex"/>
    <property type="evidence" value="ECO:0007669"/>
    <property type="project" value="InterPro"/>
</dbReference>
<organism evidence="11">
    <name type="scientific">Tetraselmis sp. GSL018</name>
    <dbReference type="NCBI Taxonomy" id="582737"/>
    <lineage>
        <taxon>Eukaryota</taxon>
        <taxon>Viridiplantae</taxon>
        <taxon>Chlorophyta</taxon>
        <taxon>core chlorophytes</taxon>
        <taxon>Chlorodendrophyceae</taxon>
        <taxon>Chlorodendrales</taxon>
        <taxon>Chlorodendraceae</taxon>
        <taxon>Tetraselmis</taxon>
    </lineage>
</organism>
<accession>A0A061RZH5</accession>
<keyword evidence="6" id="KW-0833">Ubl conjugation pathway</keyword>
<dbReference type="FunFam" id="3.30.40.10:FF:000552">
    <property type="entry name" value="Anaphase promoting complex subunit, putative"/>
    <property type="match status" value="1"/>
</dbReference>
<dbReference type="CDD" id="cd16456">
    <property type="entry name" value="RING-H2_APC11"/>
    <property type="match status" value="1"/>
</dbReference>
<dbReference type="InterPro" id="IPR051031">
    <property type="entry name" value="RING-box_E3_Ubiquitin_Ligase"/>
</dbReference>
<sequence>MTFSVKVVKWHAVASWTWNAGDDVCGICRMPYDGCPPESKYPGDDSPVVWGECGHAFHLQCIQKWVASQEEQRCPMCRRPWEFKAADDSASS</sequence>
<dbReference type="PROSITE" id="PS50089">
    <property type="entry name" value="ZF_RING_2"/>
    <property type="match status" value="1"/>
</dbReference>
<feature type="domain" description="RING-type" evidence="10">
    <location>
        <begin position="25"/>
        <end position="78"/>
    </location>
</feature>
<dbReference type="SUPFAM" id="SSF57850">
    <property type="entry name" value="RING/U-box"/>
    <property type="match status" value="1"/>
</dbReference>
<evidence type="ECO:0000256" key="5">
    <source>
        <dbReference type="ARBA" id="ARBA00022776"/>
    </source>
</evidence>
<dbReference type="GO" id="GO:0061630">
    <property type="term" value="F:ubiquitin protein ligase activity"/>
    <property type="evidence" value="ECO:0007669"/>
    <property type="project" value="InterPro"/>
</dbReference>
<keyword evidence="5" id="KW-0498">Mitosis</keyword>
<evidence type="ECO:0000256" key="3">
    <source>
        <dbReference type="ARBA" id="ARBA00022723"/>
    </source>
</evidence>
<dbReference type="InterPro" id="IPR001841">
    <property type="entry name" value="Znf_RING"/>
</dbReference>
<gene>
    <name evidence="11" type="primary">APC11</name>
    <name evidence="11" type="ORF">TSPGSL018_21072</name>
</gene>
<dbReference type="GO" id="GO:0051301">
    <property type="term" value="P:cell division"/>
    <property type="evidence" value="ECO:0007669"/>
    <property type="project" value="UniProtKB-KW"/>
</dbReference>
<protein>
    <recommendedName>
        <fullName evidence="1">Anaphase-promoting complex subunit 11</fullName>
    </recommendedName>
</protein>
<evidence type="ECO:0000256" key="2">
    <source>
        <dbReference type="ARBA" id="ARBA00022618"/>
    </source>
</evidence>
<keyword evidence="2" id="KW-0132">Cell division</keyword>
<reference evidence="11" key="1">
    <citation type="submission" date="2014-05" db="EMBL/GenBank/DDBJ databases">
        <title>The transcriptome of the halophilic microalga Tetraselmis sp. GSL018 isolated from the Great Salt Lake, Utah.</title>
        <authorList>
            <person name="Jinkerson R.E."/>
            <person name="D'Adamo S."/>
            <person name="Posewitz M.C."/>
        </authorList>
    </citation>
    <scope>NUCLEOTIDE SEQUENCE</scope>
    <source>
        <strain evidence="11">GSL018</strain>
    </source>
</reference>
<proteinExistence type="predicted"/>
<dbReference type="InterPro" id="IPR024991">
    <property type="entry name" value="RING-H2_APC11"/>
</dbReference>
<evidence type="ECO:0000256" key="1">
    <source>
        <dbReference type="ARBA" id="ARBA00013928"/>
    </source>
</evidence>